<dbReference type="HOGENOM" id="CLU_015590_3_0_1"/>
<dbReference type="NCBIfam" id="TIGR00976">
    <property type="entry name" value="CocE_NonD"/>
    <property type="match status" value="1"/>
</dbReference>
<dbReference type="PANTHER" id="PTHR43056:SF10">
    <property type="entry name" value="COCE_NOND FAMILY, PUTATIVE (AFU_ORTHOLOGUE AFUA_7G00600)-RELATED"/>
    <property type="match status" value="1"/>
</dbReference>
<evidence type="ECO:0000259" key="2">
    <source>
        <dbReference type="SMART" id="SM00939"/>
    </source>
</evidence>
<dbReference type="InterPro" id="IPR013736">
    <property type="entry name" value="Xaa-Pro_dipept_C"/>
</dbReference>
<evidence type="ECO:0000256" key="1">
    <source>
        <dbReference type="ARBA" id="ARBA00022801"/>
    </source>
</evidence>
<gene>
    <name evidence="3" type="ORF">PV04_02112</name>
</gene>
<dbReference type="Proteomes" id="UP000054266">
    <property type="component" value="Unassembled WGS sequence"/>
</dbReference>
<dbReference type="STRING" id="5601.A0A0D2GNU5"/>
<evidence type="ECO:0000313" key="3">
    <source>
        <dbReference type="EMBL" id="KIW74044.1"/>
    </source>
</evidence>
<dbReference type="SUPFAM" id="SSF53474">
    <property type="entry name" value="alpha/beta-Hydrolases"/>
    <property type="match status" value="1"/>
</dbReference>
<dbReference type="InterPro" id="IPR000383">
    <property type="entry name" value="Xaa-Pro-like_dom"/>
</dbReference>
<reference evidence="3 4" key="1">
    <citation type="submission" date="2015-01" db="EMBL/GenBank/DDBJ databases">
        <title>The Genome Sequence of Capronia semiimmersa CBS27337.</title>
        <authorList>
            <consortium name="The Broad Institute Genomics Platform"/>
            <person name="Cuomo C."/>
            <person name="de Hoog S."/>
            <person name="Gorbushina A."/>
            <person name="Stielow B."/>
            <person name="Teixiera M."/>
            <person name="Abouelleil A."/>
            <person name="Chapman S.B."/>
            <person name="Priest M."/>
            <person name="Young S.K."/>
            <person name="Wortman J."/>
            <person name="Nusbaum C."/>
            <person name="Birren B."/>
        </authorList>
    </citation>
    <scope>NUCLEOTIDE SEQUENCE [LARGE SCALE GENOMIC DNA]</scope>
    <source>
        <strain evidence="3 4">CBS 27337</strain>
    </source>
</reference>
<keyword evidence="1" id="KW-0378">Hydrolase</keyword>
<dbReference type="Gene3D" id="2.60.120.260">
    <property type="entry name" value="Galactose-binding domain-like"/>
    <property type="match status" value="1"/>
</dbReference>
<dbReference type="Gene3D" id="1.10.3020.20">
    <property type="match status" value="1"/>
</dbReference>
<accession>A0A0D2GNU5</accession>
<dbReference type="Pfam" id="PF02129">
    <property type="entry name" value="Peptidase_S15"/>
    <property type="match status" value="1"/>
</dbReference>
<feature type="domain" description="Xaa-Pro dipeptidyl-peptidase C-terminal" evidence="2">
    <location>
        <begin position="292"/>
        <end position="528"/>
    </location>
</feature>
<name>A0A0D2GNU5_9EURO</name>
<keyword evidence="4" id="KW-1185">Reference proteome</keyword>
<evidence type="ECO:0000313" key="4">
    <source>
        <dbReference type="Proteomes" id="UP000054266"/>
    </source>
</evidence>
<dbReference type="Pfam" id="PF08530">
    <property type="entry name" value="PepX_C"/>
    <property type="match status" value="1"/>
</dbReference>
<proteinExistence type="predicted"/>
<dbReference type="InterPro" id="IPR050585">
    <property type="entry name" value="Xaa-Pro_dipeptidyl-ppase/CocE"/>
</dbReference>
<dbReference type="Gene3D" id="3.40.50.1820">
    <property type="entry name" value="alpha/beta hydrolase"/>
    <property type="match status" value="1"/>
</dbReference>
<dbReference type="SUPFAM" id="SSF49785">
    <property type="entry name" value="Galactose-binding domain-like"/>
    <property type="match status" value="1"/>
</dbReference>
<dbReference type="InterPro" id="IPR008979">
    <property type="entry name" value="Galactose-bd-like_sf"/>
</dbReference>
<dbReference type="InterPro" id="IPR029058">
    <property type="entry name" value="AB_hydrolase_fold"/>
</dbReference>
<dbReference type="SMART" id="SM00939">
    <property type="entry name" value="PepX_C"/>
    <property type="match status" value="1"/>
</dbReference>
<dbReference type="PANTHER" id="PTHR43056">
    <property type="entry name" value="PEPTIDASE S9 PROLYL OLIGOPEPTIDASE"/>
    <property type="match status" value="1"/>
</dbReference>
<dbReference type="InterPro" id="IPR005674">
    <property type="entry name" value="CocE/Ser_esterase"/>
</dbReference>
<sequence length="534" mass="60614">MDVLPQTINITEPTRFAFVYDARDIEIPLRDGTIIRGDVFRPAETENPVPALVAWSPYGKSGTGFFSLDIVPGRVGVSQDRLSGFESFEAPDPAEWTARGYPIVNINSRGAFDSQGDIRWFGSGEGRDGHDAIEHLATLPWCSGKIATIGNSWLAMAQWHIAAESPPHLTCIAPSEGCSDFYRETLCRGGVPYKPFWGFLAQYGLFGRNQQEDVLAMLEMYPLMNEYWEDKRAKMAQIQVPAYIVASYSTGLHTVGSFRGYEDIESKDKWLRVHPTQEWHDLYTTECIEELQHYFDHFLKGKDNAWEKTPRVRVSTLRYNQGPEYNHVVPDWPMLDTNYRTFFLSKDHALLEKPTAIPATLTYYRSYLIGYPKAVLYMSCSEHDDLDVFVQIRKADSDGNVLQNINIPLSELGLQASQVVTINTNKYVGPTGILRANHRHIDQLRSKPYWPLHSHDQEGEVVPGNVVKLEIGIWPTGIVFEQGEKLIFKIARHELRLAEFEPLRGAFTTGNKGRHIVHIGESHLSRVNVPYVEV</sequence>
<protein>
    <recommendedName>
        <fullName evidence="2">Xaa-Pro dipeptidyl-peptidase C-terminal domain-containing protein</fullName>
    </recommendedName>
</protein>
<dbReference type="AlphaFoldDB" id="A0A0D2GNU5"/>
<dbReference type="GO" id="GO:0008239">
    <property type="term" value="F:dipeptidyl-peptidase activity"/>
    <property type="evidence" value="ECO:0007669"/>
    <property type="project" value="InterPro"/>
</dbReference>
<dbReference type="EMBL" id="KN846956">
    <property type="protein sequence ID" value="KIW74044.1"/>
    <property type="molecule type" value="Genomic_DNA"/>
</dbReference>
<organism evidence="3 4">
    <name type="scientific">Phialophora macrospora</name>
    <dbReference type="NCBI Taxonomy" id="1851006"/>
    <lineage>
        <taxon>Eukaryota</taxon>
        <taxon>Fungi</taxon>
        <taxon>Dikarya</taxon>
        <taxon>Ascomycota</taxon>
        <taxon>Pezizomycotina</taxon>
        <taxon>Eurotiomycetes</taxon>
        <taxon>Chaetothyriomycetidae</taxon>
        <taxon>Chaetothyriales</taxon>
        <taxon>Herpotrichiellaceae</taxon>
        <taxon>Phialophora</taxon>
    </lineage>
</organism>